<organism evidence="1 2">
    <name type="scientific">Rhodanobacter spathiphylli B39</name>
    <dbReference type="NCBI Taxonomy" id="1163407"/>
    <lineage>
        <taxon>Bacteria</taxon>
        <taxon>Pseudomonadati</taxon>
        <taxon>Pseudomonadota</taxon>
        <taxon>Gammaproteobacteria</taxon>
        <taxon>Lysobacterales</taxon>
        <taxon>Rhodanobacteraceae</taxon>
        <taxon>Rhodanobacter</taxon>
    </lineage>
</organism>
<gene>
    <name evidence="1" type="ORF">UU7_17107</name>
</gene>
<dbReference type="EMBL" id="AJXT01000094">
    <property type="protein sequence ID" value="EIL88422.1"/>
    <property type="molecule type" value="Genomic_DNA"/>
</dbReference>
<dbReference type="Proteomes" id="UP000003226">
    <property type="component" value="Unassembled WGS sequence"/>
</dbReference>
<evidence type="ECO:0000313" key="1">
    <source>
        <dbReference type="EMBL" id="EIL88422.1"/>
    </source>
</evidence>
<reference evidence="1 2" key="1">
    <citation type="journal article" date="2012" name="J. Bacteriol.">
        <title>Genome sequences for six rhodanobacter strains, isolated from soils and the terrestrial subsurface, with variable denitrification capabilities.</title>
        <authorList>
            <person name="Kostka J.E."/>
            <person name="Green S.J."/>
            <person name="Rishishwar L."/>
            <person name="Prakash O."/>
            <person name="Katz L.S."/>
            <person name="Marino-Ramirez L."/>
            <person name="Jordan I.K."/>
            <person name="Munk C."/>
            <person name="Ivanova N."/>
            <person name="Mikhailova N."/>
            <person name="Watson D.B."/>
            <person name="Brown S.D."/>
            <person name="Palumbo A.V."/>
            <person name="Brooks S.C."/>
        </authorList>
    </citation>
    <scope>NUCLEOTIDE SEQUENCE [LARGE SCALE GENOMIC DNA]</scope>
    <source>
        <strain evidence="1 2">B39</strain>
    </source>
</reference>
<protein>
    <submittedName>
        <fullName evidence="1">Transposase IS116/IS110/IS902 family protein</fullName>
    </submittedName>
</protein>
<comment type="caution">
    <text evidence="1">The sequence shown here is derived from an EMBL/GenBank/DDBJ whole genome shotgun (WGS) entry which is preliminary data.</text>
</comment>
<accession>I4VMI1</accession>
<keyword evidence="2" id="KW-1185">Reference proteome</keyword>
<name>I4VMI1_9GAMM</name>
<sequence>MDLAKSVFSVCAVDGAGHVLERREFKREAFAVWLAQRPSGTVVAM</sequence>
<proteinExistence type="predicted"/>
<feature type="non-terminal residue" evidence="1">
    <location>
        <position position="45"/>
    </location>
</feature>
<dbReference type="eggNOG" id="COG3547">
    <property type="taxonomic scope" value="Bacteria"/>
</dbReference>
<evidence type="ECO:0000313" key="2">
    <source>
        <dbReference type="Proteomes" id="UP000003226"/>
    </source>
</evidence>
<dbReference type="AlphaFoldDB" id="I4VMI1"/>